<dbReference type="InterPro" id="IPR016181">
    <property type="entry name" value="Acyl_CoA_acyltransferase"/>
</dbReference>
<dbReference type="Pfam" id="PF00583">
    <property type="entry name" value="Acetyltransf_1"/>
    <property type="match status" value="1"/>
</dbReference>
<feature type="domain" description="N-acetyltransferase" evidence="1">
    <location>
        <begin position="134"/>
        <end position="267"/>
    </location>
</feature>
<dbReference type="AlphaFoldDB" id="A0A9D1LS45"/>
<dbReference type="Pfam" id="PF18015">
    <property type="entry name" value="Acetyltransf_19"/>
    <property type="match status" value="1"/>
</dbReference>
<dbReference type="PROSITE" id="PS51186">
    <property type="entry name" value="GNAT"/>
    <property type="match status" value="1"/>
</dbReference>
<dbReference type="InterPro" id="IPR040579">
    <property type="entry name" value="Acetyltransf_19"/>
</dbReference>
<dbReference type="GO" id="GO:0016747">
    <property type="term" value="F:acyltransferase activity, transferring groups other than amino-acyl groups"/>
    <property type="evidence" value="ECO:0007669"/>
    <property type="project" value="InterPro"/>
</dbReference>
<dbReference type="EMBL" id="DVNK01000043">
    <property type="protein sequence ID" value="HIU47011.1"/>
    <property type="molecule type" value="Genomic_DNA"/>
</dbReference>
<dbReference type="SUPFAM" id="SSF55729">
    <property type="entry name" value="Acyl-CoA N-acyltransferases (Nat)"/>
    <property type="match status" value="1"/>
</dbReference>
<evidence type="ECO:0000313" key="2">
    <source>
        <dbReference type="EMBL" id="HIU47011.1"/>
    </source>
</evidence>
<dbReference type="Gene3D" id="3.40.630.30">
    <property type="match status" value="1"/>
</dbReference>
<proteinExistence type="predicted"/>
<dbReference type="Proteomes" id="UP000824123">
    <property type="component" value="Unassembled WGS sequence"/>
</dbReference>
<protein>
    <recommendedName>
        <fullName evidence="1">N-acetyltransferase domain-containing protein</fullName>
    </recommendedName>
</protein>
<dbReference type="InterPro" id="IPR000182">
    <property type="entry name" value="GNAT_dom"/>
</dbReference>
<evidence type="ECO:0000313" key="3">
    <source>
        <dbReference type="Proteomes" id="UP000824123"/>
    </source>
</evidence>
<name>A0A9D1LS45_9FIRM</name>
<accession>A0A9D1LS45</accession>
<dbReference type="CDD" id="cd04301">
    <property type="entry name" value="NAT_SF"/>
    <property type="match status" value="1"/>
</dbReference>
<sequence>MNYSFRPDDAADMAAICRQYARRLTGVTDDFWEAHILSAQLYRICTDGHDVGCIAVQGGERATLFDLETAHRNDARALLDQAIAELGVRRAFVPTCDEAFLTLCLERMTSVAPQACLFDGAQAHDVRPARFDRSCMRRITPDELERANRLTGDFFRDDATPASLREGRQLIYALEQAGRTLGYGIIVPLRTRPLWACGMVTLPEHRRRGVGRSIQLHLGDICREYGFTPVSGCWYHNTLSRRTIESAGRPCTTLLLDVRFDGSTAGS</sequence>
<evidence type="ECO:0000259" key="1">
    <source>
        <dbReference type="PROSITE" id="PS51186"/>
    </source>
</evidence>
<dbReference type="Gene3D" id="3.40.630.80">
    <property type="match status" value="1"/>
</dbReference>
<organism evidence="2 3">
    <name type="scientific">Candidatus Fimadaptatus faecigallinarum</name>
    <dbReference type="NCBI Taxonomy" id="2840814"/>
    <lineage>
        <taxon>Bacteria</taxon>
        <taxon>Bacillati</taxon>
        <taxon>Bacillota</taxon>
        <taxon>Clostridia</taxon>
        <taxon>Eubacteriales</taxon>
        <taxon>Candidatus Fimadaptatus</taxon>
    </lineage>
</organism>
<reference evidence="2" key="2">
    <citation type="journal article" date="2021" name="PeerJ">
        <title>Extensive microbial diversity within the chicken gut microbiome revealed by metagenomics and culture.</title>
        <authorList>
            <person name="Gilroy R."/>
            <person name="Ravi A."/>
            <person name="Getino M."/>
            <person name="Pursley I."/>
            <person name="Horton D.L."/>
            <person name="Alikhan N.F."/>
            <person name="Baker D."/>
            <person name="Gharbi K."/>
            <person name="Hall N."/>
            <person name="Watson M."/>
            <person name="Adriaenssens E.M."/>
            <person name="Foster-Nyarko E."/>
            <person name="Jarju S."/>
            <person name="Secka A."/>
            <person name="Antonio M."/>
            <person name="Oren A."/>
            <person name="Chaudhuri R.R."/>
            <person name="La Ragione R."/>
            <person name="Hildebrand F."/>
            <person name="Pallen M.J."/>
        </authorList>
    </citation>
    <scope>NUCLEOTIDE SEQUENCE</scope>
    <source>
        <strain evidence="2">ChiSxjej2B14-8506</strain>
    </source>
</reference>
<gene>
    <name evidence="2" type="ORF">IAC59_07100</name>
</gene>
<comment type="caution">
    <text evidence="2">The sequence shown here is derived from an EMBL/GenBank/DDBJ whole genome shotgun (WGS) entry which is preliminary data.</text>
</comment>
<reference evidence="2" key="1">
    <citation type="submission" date="2020-10" db="EMBL/GenBank/DDBJ databases">
        <authorList>
            <person name="Gilroy R."/>
        </authorList>
    </citation>
    <scope>NUCLEOTIDE SEQUENCE</scope>
    <source>
        <strain evidence="2">ChiSxjej2B14-8506</strain>
    </source>
</reference>